<protein>
    <recommendedName>
        <fullName evidence="2">Phosphoribosyltransferase domain-containing protein</fullName>
    </recommendedName>
</protein>
<gene>
    <name evidence="3" type="ORF">A2Z61_00945</name>
</gene>
<feature type="domain" description="Phosphoribosyltransferase" evidence="2">
    <location>
        <begin position="139"/>
        <end position="216"/>
    </location>
</feature>
<dbReference type="CDD" id="cd06223">
    <property type="entry name" value="PRTases_typeI"/>
    <property type="match status" value="1"/>
</dbReference>
<dbReference type="Gene3D" id="3.40.50.2020">
    <property type="match status" value="1"/>
</dbReference>
<proteinExistence type="inferred from homology"/>
<dbReference type="AlphaFoldDB" id="A0A1F5EI23"/>
<dbReference type="InterPro" id="IPR029057">
    <property type="entry name" value="PRTase-like"/>
</dbReference>
<sequence length="218" mass="25361">MFKFNKIIETVLKFFFPKDEFDKKAENISIDILSKKLSLNNKTEDEFIYTLFDYRDEVIKNMIWSLKYKKNKKVAKLFAQILYDFLQEELSDLNVYSDFNKPLLIPLPMHKKHLQERRFNQTEILAKELCDIAGESLCILKTDLLKKIKNTSSQTTLVRSKRLKNIKGVFYVNKPDEIKNRDIILLDDVITTGATLKEARKVLLAAGAKNIISVAIAH</sequence>
<dbReference type="Pfam" id="PF00156">
    <property type="entry name" value="Pribosyltran"/>
    <property type="match status" value="1"/>
</dbReference>
<evidence type="ECO:0000313" key="3">
    <source>
        <dbReference type="EMBL" id="OGD67025.1"/>
    </source>
</evidence>
<dbReference type="PANTHER" id="PTHR47505:SF1">
    <property type="entry name" value="DNA UTILIZATION PROTEIN YHGH"/>
    <property type="match status" value="1"/>
</dbReference>
<dbReference type="InterPro" id="IPR051910">
    <property type="entry name" value="ComF/GntX_DNA_util-trans"/>
</dbReference>
<evidence type="ECO:0000259" key="2">
    <source>
        <dbReference type="Pfam" id="PF00156"/>
    </source>
</evidence>
<dbReference type="EMBL" id="MFAC01000014">
    <property type="protein sequence ID" value="OGD67025.1"/>
    <property type="molecule type" value="Genomic_DNA"/>
</dbReference>
<evidence type="ECO:0000313" key="4">
    <source>
        <dbReference type="Proteomes" id="UP000186029"/>
    </source>
</evidence>
<dbReference type="Proteomes" id="UP000186029">
    <property type="component" value="Unassembled WGS sequence"/>
</dbReference>
<dbReference type="InterPro" id="IPR000836">
    <property type="entry name" value="PRTase_dom"/>
</dbReference>
<organism evidence="3 4">
    <name type="scientific">Candidatus Campbellbacteria bacterium RIFCSPLOWO2_02_35_12</name>
    <dbReference type="NCBI Taxonomy" id="1797580"/>
    <lineage>
        <taxon>Bacteria</taxon>
        <taxon>Candidatus Campbelliibacteriota</taxon>
    </lineage>
</organism>
<dbReference type="SUPFAM" id="SSF53271">
    <property type="entry name" value="PRTase-like"/>
    <property type="match status" value="1"/>
</dbReference>
<comment type="caution">
    <text evidence="3">The sequence shown here is derived from an EMBL/GenBank/DDBJ whole genome shotgun (WGS) entry which is preliminary data.</text>
</comment>
<evidence type="ECO:0000256" key="1">
    <source>
        <dbReference type="ARBA" id="ARBA00008007"/>
    </source>
</evidence>
<name>A0A1F5EI23_9BACT</name>
<reference evidence="3 4" key="1">
    <citation type="journal article" date="2016" name="Nat. Commun.">
        <title>Thousands of microbial genomes shed light on interconnected biogeochemical processes in an aquifer system.</title>
        <authorList>
            <person name="Anantharaman K."/>
            <person name="Brown C.T."/>
            <person name="Hug L.A."/>
            <person name="Sharon I."/>
            <person name="Castelle C.J."/>
            <person name="Probst A.J."/>
            <person name="Thomas B.C."/>
            <person name="Singh A."/>
            <person name="Wilkins M.J."/>
            <person name="Karaoz U."/>
            <person name="Brodie E.L."/>
            <person name="Williams K.H."/>
            <person name="Hubbard S.S."/>
            <person name="Banfield J.F."/>
        </authorList>
    </citation>
    <scope>NUCLEOTIDE SEQUENCE [LARGE SCALE GENOMIC DNA]</scope>
</reference>
<dbReference type="PANTHER" id="PTHR47505">
    <property type="entry name" value="DNA UTILIZATION PROTEIN YHGH"/>
    <property type="match status" value="1"/>
</dbReference>
<dbReference type="STRING" id="1797580.A2Z61_00945"/>
<comment type="similarity">
    <text evidence="1">Belongs to the ComF/GntX family.</text>
</comment>
<accession>A0A1F5EI23</accession>